<keyword evidence="2" id="KW-0732">Signal</keyword>
<proteinExistence type="inferred from homology"/>
<reference evidence="4 5" key="1">
    <citation type="submission" date="2020-02" db="EMBL/GenBank/DDBJ databases">
        <title>Ideonella bacterium strain TBM-1.</title>
        <authorList>
            <person name="Chen W.-M."/>
        </authorList>
    </citation>
    <scope>NUCLEOTIDE SEQUENCE [LARGE SCALE GENOMIC DNA]</scope>
    <source>
        <strain evidence="4 5">TBM-1</strain>
    </source>
</reference>
<dbReference type="Proteomes" id="UP000484255">
    <property type="component" value="Unassembled WGS sequence"/>
</dbReference>
<name>A0A7C9PFJ7_9BURK</name>
<evidence type="ECO:0000313" key="5">
    <source>
        <dbReference type="Proteomes" id="UP000484255"/>
    </source>
</evidence>
<dbReference type="InterPro" id="IPR006311">
    <property type="entry name" value="TAT_signal"/>
</dbReference>
<organism evidence="4 5">
    <name type="scientific">Ideonella livida</name>
    <dbReference type="NCBI Taxonomy" id="2707176"/>
    <lineage>
        <taxon>Bacteria</taxon>
        <taxon>Pseudomonadati</taxon>
        <taxon>Pseudomonadota</taxon>
        <taxon>Betaproteobacteria</taxon>
        <taxon>Burkholderiales</taxon>
        <taxon>Sphaerotilaceae</taxon>
        <taxon>Ideonella</taxon>
    </lineage>
</organism>
<dbReference type="PANTHER" id="PTHR30483">
    <property type="entry name" value="LEUCINE-SPECIFIC-BINDING PROTEIN"/>
    <property type="match status" value="1"/>
</dbReference>
<evidence type="ECO:0000256" key="2">
    <source>
        <dbReference type="ARBA" id="ARBA00022729"/>
    </source>
</evidence>
<dbReference type="InterPro" id="IPR028081">
    <property type="entry name" value="Leu-bd"/>
</dbReference>
<gene>
    <name evidence="4" type="ORF">G3A44_03975</name>
</gene>
<dbReference type="InterPro" id="IPR028082">
    <property type="entry name" value="Peripla_BP_I"/>
</dbReference>
<dbReference type="PROSITE" id="PS51318">
    <property type="entry name" value="TAT"/>
    <property type="match status" value="1"/>
</dbReference>
<keyword evidence="5" id="KW-1185">Reference proteome</keyword>
<dbReference type="InterPro" id="IPR051010">
    <property type="entry name" value="BCAA_transport"/>
</dbReference>
<comment type="similarity">
    <text evidence="1">Belongs to the leucine-binding protein family.</text>
</comment>
<evidence type="ECO:0000256" key="1">
    <source>
        <dbReference type="ARBA" id="ARBA00010062"/>
    </source>
</evidence>
<evidence type="ECO:0000313" key="4">
    <source>
        <dbReference type="EMBL" id="NDY90351.1"/>
    </source>
</evidence>
<feature type="domain" description="Leucine-binding protein" evidence="3">
    <location>
        <begin position="36"/>
        <end position="394"/>
    </location>
</feature>
<dbReference type="RefSeq" id="WP_163456206.1">
    <property type="nucleotide sequence ID" value="NZ_JAAGOH010000003.1"/>
</dbReference>
<protein>
    <submittedName>
        <fullName evidence="4">ABC transporter substrate-binding protein</fullName>
    </submittedName>
</protein>
<sequence length="425" mass="45671">MPETISRRTLIQAGPAAAVASLLGHAPAVLAQSAKPLKIGYVSPQTGPLAAFAEPDKFTLEQVKKAVAGGITVGGKKLPVEIVYKDSQSNPNKAGSAAAELILRDKVDLVVASATPATCNPVADQCEANGVPCITNDAPWQPYFFGRKGDPKKGFEWTYHFFWGLEDVIGAFTAMWGRTATNKSVGALWPNDEDGNAWGDGKIGFPGTLAAKGFTLLDRGRFQSPINDFSSFIAEFKKNNVEIVTGVVPPPDFANFWNQAEQQGFRPKIVTVAKATEFPAAVSAFGPRAAGLTVELMWSPEHPFVSTLTGLSSRQLAEAYAAATGRPWNVTLGFKQSLFEVALDALKRAADRSPEAIRDAIASTRLATTVGTVDFRKGPVPGVSKTPLVMGQWKKTQKGLDLRIVDNSLAKDIPMQEWLEPIRYA</sequence>
<comment type="caution">
    <text evidence="4">The sequence shown here is derived from an EMBL/GenBank/DDBJ whole genome shotgun (WGS) entry which is preliminary data.</text>
</comment>
<dbReference type="AlphaFoldDB" id="A0A7C9PFJ7"/>
<dbReference type="PANTHER" id="PTHR30483:SF6">
    <property type="entry name" value="PERIPLASMIC BINDING PROTEIN OF ABC TRANSPORTER FOR NATURAL AMINO ACIDS"/>
    <property type="match status" value="1"/>
</dbReference>
<evidence type="ECO:0000259" key="3">
    <source>
        <dbReference type="Pfam" id="PF13458"/>
    </source>
</evidence>
<dbReference type="SUPFAM" id="SSF53822">
    <property type="entry name" value="Periplasmic binding protein-like I"/>
    <property type="match status" value="1"/>
</dbReference>
<dbReference type="CDD" id="cd06337">
    <property type="entry name" value="PBP1_ABC_ligand_binding-like"/>
    <property type="match status" value="1"/>
</dbReference>
<dbReference type="Pfam" id="PF13458">
    <property type="entry name" value="Peripla_BP_6"/>
    <property type="match status" value="1"/>
</dbReference>
<dbReference type="EMBL" id="JAAGOH010000003">
    <property type="protein sequence ID" value="NDY90351.1"/>
    <property type="molecule type" value="Genomic_DNA"/>
</dbReference>
<accession>A0A7C9PFJ7</accession>
<dbReference type="Gene3D" id="3.40.50.2300">
    <property type="match status" value="2"/>
</dbReference>